<dbReference type="InterPro" id="IPR011991">
    <property type="entry name" value="ArsR-like_HTH"/>
</dbReference>
<feature type="domain" description="HTH arsR-type" evidence="1">
    <location>
        <begin position="15"/>
        <end position="110"/>
    </location>
</feature>
<dbReference type="InterPro" id="IPR001845">
    <property type="entry name" value="HTH_ArsR_DNA-bd_dom"/>
</dbReference>
<dbReference type="HOGENOM" id="CLU_087580_2_1_11"/>
<evidence type="ECO:0000259" key="1">
    <source>
        <dbReference type="SMART" id="SM00418"/>
    </source>
</evidence>
<reference evidence="3" key="1">
    <citation type="submission" date="2009-09" db="EMBL/GenBank/DDBJ databases">
        <title>The complete genome of Kribbella flavida DSM 17836.</title>
        <authorList>
            <consortium name="US DOE Joint Genome Institute (JGI-PGF)"/>
            <person name="Lucas S."/>
            <person name="Copeland A."/>
            <person name="Lapidus A."/>
            <person name="Glavina del Rio T."/>
            <person name="Dalin E."/>
            <person name="Tice H."/>
            <person name="Bruce D."/>
            <person name="Goodwin L."/>
            <person name="Pitluck S."/>
            <person name="Kyrpides N."/>
            <person name="Mavromatis K."/>
            <person name="Ivanova N."/>
            <person name="Saunders E."/>
            <person name="Brettin T."/>
            <person name="Detter J.C."/>
            <person name="Han C."/>
            <person name="Larimer F."/>
            <person name="Land M."/>
            <person name="Hauser L."/>
            <person name="Markowitz V."/>
            <person name="Cheng J.-F."/>
            <person name="Hugenholtz P."/>
            <person name="Woyke T."/>
            <person name="Wu D."/>
            <person name="Pukall R."/>
            <person name="Klenk H.-P."/>
            <person name="Eisen J.A."/>
        </authorList>
    </citation>
    <scope>NUCLEOTIDE SEQUENCE [LARGE SCALE GENOMIC DNA]</scope>
    <source>
        <strain evidence="3">DSM 17836 / JCM 10339 / NBRC 14399</strain>
    </source>
</reference>
<organism evidence="2 3">
    <name type="scientific">Kribbella flavida (strain DSM 17836 / JCM 10339 / NBRC 14399)</name>
    <dbReference type="NCBI Taxonomy" id="479435"/>
    <lineage>
        <taxon>Bacteria</taxon>
        <taxon>Bacillati</taxon>
        <taxon>Actinomycetota</taxon>
        <taxon>Actinomycetes</taxon>
        <taxon>Propionibacteriales</taxon>
        <taxon>Kribbellaceae</taxon>
        <taxon>Kribbella</taxon>
    </lineage>
</organism>
<dbReference type="InterPro" id="IPR036390">
    <property type="entry name" value="WH_DNA-bd_sf"/>
</dbReference>
<dbReference type="STRING" id="479435.Kfla_3328"/>
<dbReference type="SUPFAM" id="SSF46785">
    <property type="entry name" value="Winged helix' DNA-binding domain"/>
    <property type="match status" value="1"/>
</dbReference>
<dbReference type="KEGG" id="kfl:Kfla_3328"/>
<dbReference type="GO" id="GO:0003700">
    <property type="term" value="F:DNA-binding transcription factor activity"/>
    <property type="evidence" value="ECO:0007669"/>
    <property type="project" value="InterPro"/>
</dbReference>
<dbReference type="InterPro" id="IPR036388">
    <property type="entry name" value="WH-like_DNA-bd_sf"/>
</dbReference>
<dbReference type="SMART" id="SM00418">
    <property type="entry name" value="HTH_ARSR"/>
    <property type="match status" value="1"/>
</dbReference>
<gene>
    <name evidence="2" type="ordered locus">Kfla_3328</name>
</gene>
<evidence type="ECO:0000313" key="2">
    <source>
        <dbReference type="EMBL" id="ADB32389.1"/>
    </source>
</evidence>
<dbReference type="EMBL" id="CP001736">
    <property type="protein sequence ID" value="ADB32389.1"/>
    <property type="molecule type" value="Genomic_DNA"/>
</dbReference>
<reference evidence="2 3" key="2">
    <citation type="journal article" date="2010" name="Stand. Genomic Sci.">
        <title>Complete genome sequence of Kribbella flavida type strain (IFO 14399).</title>
        <authorList>
            <person name="Pukall R."/>
            <person name="Lapidus A."/>
            <person name="Glavina Del Rio T."/>
            <person name="Copeland A."/>
            <person name="Tice H."/>
            <person name="Cheng J.-F."/>
            <person name="Lucas S."/>
            <person name="Chen F."/>
            <person name="Nolan M."/>
            <person name="LaButti K."/>
            <person name="Pati A."/>
            <person name="Ivanova N."/>
            <person name="Mavrommatis K."/>
            <person name="Mikhailova N."/>
            <person name="Pitluck S."/>
            <person name="Bruce D."/>
            <person name="Goodwin L."/>
            <person name="Land M."/>
            <person name="Hauser L."/>
            <person name="Chang Y.-J."/>
            <person name="Jeffries C.D."/>
            <person name="Chen A."/>
            <person name="Palaniappan K."/>
            <person name="Chain P."/>
            <person name="Rohde M."/>
            <person name="Goeker M."/>
            <person name="Bristow J."/>
            <person name="Eisen J.A."/>
            <person name="Markowitz V."/>
            <person name="Hugenholtz P."/>
            <person name="Kyrpides N.C."/>
            <person name="Klenk H.-P."/>
            <person name="Brettin T."/>
        </authorList>
    </citation>
    <scope>NUCLEOTIDE SEQUENCE [LARGE SCALE GENOMIC DNA]</scope>
    <source>
        <strain evidence="3">DSM 17836 / JCM 10339 / NBRC 14399</strain>
    </source>
</reference>
<dbReference type="eggNOG" id="COG0640">
    <property type="taxonomic scope" value="Bacteria"/>
</dbReference>
<sequence length="191" mass="20881">MLDMSPANRRTADASVIAAIHHPLRRRLIDLLGVNGPATASRLAEATGELVGNVSHHLKVLAAAGVIEEAPELARTRRERWWRSAKASYTWSFADAGGDPAGELVAETAEEANLAHHATKVRQWFGLRPEYDESWIRAAFSSESWVTLTPERLEELGERIRALVQEYADAPSDGAGAEPVFVFAHAVPARP</sequence>
<dbReference type="AlphaFoldDB" id="D2PKS2"/>
<proteinExistence type="predicted"/>
<name>D2PKS2_KRIFD</name>
<dbReference type="CDD" id="cd00090">
    <property type="entry name" value="HTH_ARSR"/>
    <property type="match status" value="1"/>
</dbReference>
<protein>
    <submittedName>
        <fullName evidence="2">Transcriptional regulator, ArsR family</fullName>
    </submittedName>
</protein>
<evidence type="ECO:0000313" key="3">
    <source>
        <dbReference type="Proteomes" id="UP000007967"/>
    </source>
</evidence>
<dbReference type="Pfam" id="PF12840">
    <property type="entry name" value="HTH_20"/>
    <property type="match status" value="1"/>
</dbReference>
<keyword evidence="3" id="KW-1185">Reference proteome</keyword>
<dbReference type="Gene3D" id="1.10.10.10">
    <property type="entry name" value="Winged helix-like DNA-binding domain superfamily/Winged helix DNA-binding domain"/>
    <property type="match status" value="1"/>
</dbReference>
<dbReference type="Proteomes" id="UP000007967">
    <property type="component" value="Chromosome"/>
</dbReference>
<accession>D2PKS2</accession>